<feature type="domain" description="F-box/LRR-repeat protein 15-like leucin rich repeat" evidence="3">
    <location>
        <begin position="350"/>
        <end position="516"/>
    </location>
</feature>
<dbReference type="InterPro" id="IPR057207">
    <property type="entry name" value="FBXL15_LRR"/>
</dbReference>
<protein>
    <recommendedName>
        <fullName evidence="3">F-box/LRR-repeat protein 15-like leucin rich repeat domain-containing protein</fullName>
    </recommendedName>
</protein>
<dbReference type="Gene3D" id="3.80.10.10">
    <property type="entry name" value="Ribonuclease Inhibitor"/>
    <property type="match status" value="3"/>
</dbReference>
<feature type="compositionally biased region" description="Low complexity" evidence="2">
    <location>
        <begin position="106"/>
        <end position="120"/>
    </location>
</feature>
<dbReference type="FunFam" id="3.80.10.10:FF:000144">
    <property type="entry name" value="F-box and leucine-rich repeat protein 16"/>
    <property type="match status" value="1"/>
</dbReference>
<feature type="region of interest" description="Disordered" evidence="2">
    <location>
        <begin position="103"/>
        <end position="171"/>
    </location>
</feature>
<organism evidence="4 5">
    <name type="scientific">Elysia crispata</name>
    <name type="common">lettuce slug</name>
    <dbReference type="NCBI Taxonomy" id="231223"/>
    <lineage>
        <taxon>Eukaryota</taxon>
        <taxon>Metazoa</taxon>
        <taxon>Spiralia</taxon>
        <taxon>Lophotrochozoa</taxon>
        <taxon>Mollusca</taxon>
        <taxon>Gastropoda</taxon>
        <taxon>Heterobranchia</taxon>
        <taxon>Euthyneura</taxon>
        <taxon>Panpulmonata</taxon>
        <taxon>Sacoglossa</taxon>
        <taxon>Placobranchoidea</taxon>
        <taxon>Plakobranchidae</taxon>
        <taxon>Elysia</taxon>
    </lineage>
</organism>
<feature type="compositionally biased region" description="Low complexity" evidence="2">
    <location>
        <begin position="25"/>
        <end position="56"/>
    </location>
</feature>
<dbReference type="AlphaFoldDB" id="A0AAE1A6Y2"/>
<dbReference type="Pfam" id="PF25372">
    <property type="entry name" value="DUF7885"/>
    <property type="match status" value="1"/>
</dbReference>
<dbReference type="InterPro" id="IPR032675">
    <property type="entry name" value="LRR_dom_sf"/>
</dbReference>
<gene>
    <name evidence="4" type="ORF">RRG08_032922</name>
</gene>
<feature type="compositionally biased region" description="Low complexity" evidence="2">
    <location>
        <begin position="135"/>
        <end position="171"/>
    </location>
</feature>
<dbReference type="SUPFAM" id="SSF52047">
    <property type="entry name" value="RNI-like"/>
    <property type="match status" value="1"/>
</dbReference>
<dbReference type="InterPro" id="IPR006553">
    <property type="entry name" value="Leu-rich_rpt_Cys-con_subtyp"/>
</dbReference>
<evidence type="ECO:0000256" key="2">
    <source>
        <dbReference type="SAM" id="MobiDB-lite"/>
    </source>
</evidence>
<dbReference type="InterPro" id="IPR050648">
    <property type="entry name" value="F-box_LRR-repeat"/>
</dbReference>
<evidence type="ECO:0000313" key="4">
    <source>
        <dbReference type="EMBL" id="KAK3782170.1"/>
    </source>
</evidence>
<proteinExistence type="predicted"/>
<name>A0AAE1A6Y2_9GAST</name>
<dbReference type="EMBL" id="JAWDGP010002535">
    <property type="protein sequence ID" value="KAK3782170.1"/>
    <property type="molecule type" value="Genomic_DNA"/>
</dbReference>
<evidence type="ECO:0000313" key="5">
    <source>
        <dbReference type="Proteomes" id="UP001283361"/>
    </source>
</evidence>
<sequence>MSTIRKAYMEISNGIRGLRFHRDNATSSSNDNSNNNSSSNSTNSNGAVSSVAAATGPLKSGTTMASEEGCKASGSLATVRTSKSVVHSEESAVAHAMSRLFPNKYSQSSPSSSPSSSPKTDSSKNHDPKTSSNLPGSSLTPPCSSSQTSTTKSSAPAHQSSSFLSSSSSTSSSASKLTVNGDVQICQNGRPSPNLSAARRVSKENVFTQTKLVGSPKAGIASRIRKLNLSMTGQKWAAKPETISELMNDDSFIRKFFLYFTPNERRILCIVCRKWQTILYDSVYWTGATPVIDFKHWTGDPGKRKLCFDHFQQRGFDQVCFLSAVDRDLSDFVSSTPGARRSLRAVCIRCSNITDSALENLLRKAPGISRLELSNCNEVTGSGLWACLNPKIQSLTITDCIHIADDTVGAIAQLLPHLHELNLQAYHVTDNGLALFDSKLNSSIRILRLTSCWEVTNHGVVNIIHSLPNVTVLSLSGCSKVTDDGMEIIAENMKRLKSLDISWCSRITDASLEYVACDLGSLDELILDRCTHVTDIGIGYISTMTSLTRLFIRWCVQVGDFGLHHIFSMRNLRVLSIAGCRRLTSNGLYGLRHLQRLHELEVTNCPGANSAVCRYLKDNMPNTLILE</sequence>
<feature type="region of interest" description="Disordered" evidence="2">
    <location>
        <begin position="21"/>
        <end position="83"/>
    </location>
</feature>
<keyword evidence="1" id="KW-0833">Ubl conjugation pathway</keyword>
<accession>A0AAE1A6Y2</accession>
<dbReference type="Proteomes" id="UP001283361">
    <property type="component" value="Unassembled WGS sequence"/>
</dbReference>
<comment type="caution">
    <text evidence="4">The sequence shown here is derived from an EMBL/GenBank/DDBJ whole genome shotgun (WGS) entry which is preliminary data.</text>
</comment>
<dbReference type="PANTHER" id="PTHR13382">
    <property type="entry name" value="MITOCHONDRIAL ATP SYNTHASE COUPLING FACTOR B"/>
    <property type="match status" value="1"/>
</dbReference>
<reference evidence="4" key="1">
    <citation type="journal article" date="2023" name="G3 (Bethesda)">
        <title>A reference genome for the long-term kleptoplast-retaining sea slug Elysia crispata morphotype clarki.</title>
        <authorList>
            <person name="Eastman K.E."/>
            <person name="Pendleton A.L."/>
            <person name="Shaikh M.A."/>
            <person name="Suttiyut T."/>
            <person name="Ogas R."/>
            <person name="Tomko P."/>
            <person name="Gavelis G."/>
            <person name="Widhalm J.R."/>
            <person name="Wisecaver J.H."/>
        </authorList>
    </citation>
    <scope>NUCLEOTIDE SEQUENCE</scope>
    <source>
        <strain evidence="4">ECLA1</strain>
    </source>
</reference>
<dbReference type="SMART" id="SM00367">
    <property type="entry name" value="LRR_CC"/>
    <property type="match status" value="8"/>
</dbReference>
<evidence type="ECO:0000256" key="1">
    <source>
        <dbReference type="ARBA" id="ARBA00022786"/>
    </source>
</evidence>
<evidence type="ECO:0000259" key="3">
    <source>
        <dbReference type="Pfam" id="PF25372"/>
    </source>
</evidence>
<dbReference type="PANTHER" id="PTHR13382:SF66">
    <property type="entry name" value="F-BOX AND LEUCINE RICH REPEAT PROTEIN 16"/>
    <property type="match status" value="1"/>
</dbReference>
<dbReference type="GO" id="GO:0005737">
    <property type="term" value="C:cytoplasm"/>
    <property type="evidence" value="ECO:0007669"/>
    <property type="project" value="TreeGrafter"/>
</dbReference>
<keyword evidence="5" id="KW-1185">Reference proteome</keyword>